<dbReference type="EC" id="1.1.1.133" evidence="3 6"/>
<dbReference type="UniPathway" id="UPA00124"/>
<dbReference type="GO" id="GO:0019305">
    <property type="term" value="P:dTDP-rhamnose biosynthetic process"/>
    <property type="evidence" value="ECO:0007669"/>
    <property type="project" value="UniProtKB-UniPathway"/>
</dbReference>
<dbReference type="PANTHER" id="PTHR10491:SF4">
    <property type="entry name" value="METHIONINE ADENOSYLTRANSFERASE 2 SUBUNIT BETA"/>
    <property type="match status" value="1"/>
</dbReference>
<evidence type="ECO:0000313" key="9">
    <source>
        <dbReference type="EMBL" id="MTV55364.1"/>
    </source>
</evidence>
<keyword evidence="6" id="KW-0560">Oxidoreductase</keyword>
<evidence type="ECO:0000256" key="2">
    <source>
        <dbReference type="ARBA" id="ARBA00010944"/>
    </source>
</evidence>
<evidence type="ECO:0000313" key="10">
    <source>
        <dbReference type="Proteomes" id="UP000430634"/>
    </source>
</evidence>
<dbReference type="GO" id="GO:0048269">
    <property type="term" value="C:methionine adenosyltransferase complex"/>
    <property type="evidence" value="ECO:0007669"/>
    <property type="project" value="TreeGrafter"/>
</dbReference>
<comment type="function">
    <text evidence="6">Catalyzes the reduction of dTDP-6-deoxy-L-lyxo-4-hexulose to yield dTDP-L-rhamnose.</text>
</comment>
<reference evidence="9 10" key="1">
    <citation type="submission" date="2019-11" db="EMBL/GenBank/DDBJ databases">
        <title>Type strains purchased from KCTC, JCM and DSMZ.</title>
        <authorList>
            <person name="Lu H."/>
        </authorList>
    </citation>
    <scope>NUCLEOTIDE SEQUENCE [LARGE SCALE GENOMIC DNA]</scope>
    <source>
        <strain evidence="9 10">KCTC 52429</strain>
    </source>
</reference>
<dbReference type="GO" id="GO:0006556">
    <property type="term" value="P:S-adenosylmethionine biosynthetic process"/>
    <property type="evidence" value="ECO:0007669"/>
    <property type="project" value="TreeGrafter"/>
</dbReference>
<feature type="region of interest" description="Disordered" evidence="7">
    <location>
        <begin position="1"/>
        <end position="48"/>
    </location>
</feature>
<comment type="catalytic activity">
    <reaction evidence="5 6">
        <text>dTDP-beta-L-rhamnose + NADP(+) = dTDP-4-dehydro-beta-L-rhamnose + NADPH + H(+)</text>
        <dbReference type="Rhea" id="RHEA:21796"/>
        <dbReference type="ChEBI" id="CHEBI:15378"/>
        <dbReference type="ChEBI" id="CHEBI:57510"/>
        <dbReference type="ChEBI" id="CHEBI:57783"/>
        <dbReference type="ChEBI" id="CHEBI:58349"/>
        <dbReference type="ChEBI" id="CHEBI:62830"/>
        <dbReference type="EC" id="1.1.1.133"/>
    </reaction>
</comment>
<evidence type="ECO:0000256" key="6">
    <source>
        <dbReference type="RuleBase" id="RU364082"/>
    </source>
</evidence>
<comment type="similarity">
    <text evidence="2 6">Belongs to the dTDP-4-dehydrorhamnose reductase family.</text>
</comment>
<accession>A0A6I3T1X1</accession>
<dbReference type="Pfam" id="PF04321">
    <property type="entry name" value="RmlD_sub_bind"/>
    <property type="match status" value="1"/>
</dbReference>
<dbReference type="SUPFAM" id="SSF51735">
    <property type="entry name" value="NAD(P)-binding Rossmann-fold domains"/>
    <property type="match status" value="1"/>
</dbReference>
<comment type="pathway">
    <text evidence="1 6">Carbohydrate biosynthesis; dTDP-L-rhamnose biosynthesis.</text>
</comment>
<name>A0A6I3T1X1_9BURK</name>
<evidence type="ECO:0000256" key="4">
    <source>
        <dbReference type="ARBA" id="ARBA00017099"/>
    </source>
</evidence>
<dbReference type="Gene3D" id="3.40.50.720">
    <property type="entry name" value="NAD(P)-binding Rossmann-like Domain"/>
    <property type="match status" value="1"/>
</dbReference>
<comment type="cofactor">
    <cofactor evidence="6">
        <name>Mg(2+)</name>
        <dbReference type="ChEBI" id="CHEBI:18420"/>
    </cofactor>
    <text evidence="6">Binds 1 Mg(2+) ion per monomer.</text>
</comment>
<feature type="domain" description="RmlD-like substrate binding" evidence="8">
    <location>
        <begin position="57"/>
        <end position="335"/>
    </location>
</feature>
<comment type="caution">
    <text evidence="9">The sequence shown here is derived from an EMBL/GenBank/DDBJ whole genome shotgun (WGS) entry which is preliminary data.</text>
</comment>
<gene>
    <name evidence="9" type="ORF">GM672_21810</name>
</gene>
<dbReference type="GO" id="GO:0048270">
    <property type="term" value="F:methionine adenosyltransferase regulator activity"/>
    <property type="evidence" value="ECO:0007669"/>
    <property type="project" value="TreeGrafter"/>
</dbReference>
<dbReference type="InterPro" id="IPR005913">
    <property type="entry name" value="dTDP_dehydrorham_reduct"/>
</dbReference>
<proteinExistence type="inferred from homology"/>
<organism evidence="9 10">
    <name type="scientific">Pseudoduganella buxea</name>
    <dbReference type="NCBI Taxonomy" id="1949069"/>
    <lineage>
        <taxon>Bacteria</taxon>
        <taxon>Pseudomonadati</taxon>
        <taxon>Pseudomonadota</taxon>
        <taxon>Betaproteobacteria</taxon>
        <taxon>Burkholderiales</taxon>
        <taxon>Oxalobacteraceae</taxon>
        <taxon>Telluria group</taxon>
        <taxon>Pseudoduganella</taxon>
    </lineage>
</organism>
<dbReference type="Gene3D" id="3.90.25.10">
    <property type="entry name" value="UDP-galactose 4-epimerase, domain 1"/>
    <property type="match status" value="1"/>
</dbReference>
<dbReference type="AlphaFoldDB" id="A0A6I3T1X1"/>
<evidence type="ECO:0000256" key="5">
    <source>
        <dbReference type="ARBA" id="ARBA00048200"/>
    </source>
</evidence>
<evidence type="ECO:0000256" key="3">
    <source>
        <dbReference type="ARBA" id="ARBA00012929"/>
    </source>
</evidence>
<protein>
    <recommendedName>
        <fullName evidence="4 6">dTDP-4-dehydrorhamnose reductase</fullName>
        <ecNumber evidence="3 6">1.1.1.133</ecNumber>
    </recommendedName>
</protein>
<evidence type="ECO:0000259" key="8">
    <source>
        <dbReference type="Pfam" id="PF04321"/>
    </source>
</evidence>
<dbReference type="EMBL" id="WNKZ01000081">
    <property type="protein sequence ID" value="MTV55364.1"/>
    <property type="molecule type" value="Genomic_DNA"/>
</dbReference>
<dbReference type="PANTHER" id="PTHR10491">
    <property type="entry name" value="DTDP-4-DEHYDRORHAMNOSE REDUCTASE"/>
    <property type="match status" value="1"/>
</dbReference>
<dbReference type="OrthoDB" id="9779041at2"/>
<dbReference type="Proteomes" id="UP000430634">
    <property type="component" value="Unassembled WGS sequence"/>
</dbReference>
<evidence type="ECO:0000256" key="7">
    <source>
        <dbReference type="SAM" id="MobiDB-lite"/>
    </source>
</evidence>
<evidence type="ECO:0000256" key="1">
    <source>
        <dbReference type="ARBA" id="ARBA00004781"/>
    </source>
</evidence>
<dbReference type="GO" id="GO:0008831">
    <property type="term" value="F:dTDP-4-dehydrorhamnose reductase activity"/>
    <property type="evidence" value="ECO:0007669"/>
    <property type="project" value="UniProtKB-EC"/>
</dbReference>
<sequence length="357" mass="36934">MPGHAALRPPDGAARLVDGLHGHGAGPEPGVQPGQHRARSHRGGQRAAGHLPAGAVRILLTGAGGLLGTAVTAAAGARGWTCTPLPRPALPDAPGALAARLAEGWDLLIHAAANTNVEACETDPSACYRDNLLLTELIATATARAGTKLLFVSSTGVYGDAQATPWREYDAVAPTTHHHRSKVLAEQCVLAAAAGNLVVRTGWLFGGPPANPKNFVARRLDEARAVLAAGTVMASNAQQRGVPCYSADIAGRMLDLAAGGLAGVFNCVNGGSASRHEYVQAIVDAAGLALAVQPSAAASFRRVAKVSDNEMAENWKAAMLGWPAMPDWRTSLAGYVLSELDEYAGQIRREQANHGTD</sequence>
<keyword evidence="6" id="KW-0521">NADP</keyword>
<dbReference type="InterPro" id="IPR036291">
    <property type="entry name" value="NAD(P)-bd_dom_sf"/>
</dbReference>
<dbReference type="InterPro" id="IPR029903">
    <property type="entry name" value="RmlD-like-bd"/>
</dbReference>